<keyword evidence="3" id="KW-0997">Cell inner membrane</keyword>
<evidence type="ECO:0000313" key="11">
    <source>
        <dbReference type="Proteomes" id="UP000289718"/>
    </source>
</evidence>
<dbReference type="Pfam" id="PF01058">
    <property type="entry name" value="Oxidored_q6"/>
    <property type="match status" value="1"/>
</dbReference>
<gene>
    <name evidence="7" type="primary">nuoB</name>
    <name evidence="10" type="ORF">CP965_07505</name>
</gene>
<keyword evidence="6 7" id="KW-0520">NAD</keyword>
<dbReference type="GO" id="GO:0005506">
    <property type="term" value="F:iron ion binding"/>
    <property type="evidence" value="ECO:0007669"/>
    <property type="project" value="UniProtKB-UniRule"/>
</dbReference>
<comment type="subcellular location">
    <subcellularLocation>
        <location evidence="7">Cell membrane</location>
        <topology evidence="7">Peripheral membrane protein</topology>
        <orientation evidence="7">Cytoplasmic side</orientation>
    </subcellularLocation>
</comment>
<dbReference type="Gene3D" id="3.40.50.12280">
    <property type="match status" value="1"/>
</dbReference>
<organism evidence="10 11">
    <name type="scientific">Halarcobacter mediterraneus</name>
    <dbReference type="NCBI Taxonomy" id="2023153"/>
    <lineage>
        <taxon>Bacteria</taxon>
        <taxon>Pseudomonadati</taxon>
        <taxon>Campylobacterota</taxon>
        <taxon>Epsilonproteobacteria</taxon>
        <taxon>Campylobacterales</taxon>
        <taxon>Arcobacteraceae</taxon>
        <taxon>Halarcobacter</taxon>
    </lineage>
</organism>
<dbReference type="EMBL" id="NXIE01000003">
    <property type="protein sequence ID" value="RXK12423.1"/>
    <property type="molecule type" value="Genomic_DNA"/>
</dbReference>
<evidence type="ECO:0000256" key="1">
    <source>
        <dbReference type="ARBA" id="ARBA00009173"/>
    </source>
</evidence>
<comment type="similarity">
    <text evidence="1 7 8">Belongs to the complex I 20 kDa subunit family.</text>
</comment>
<dbReference type="FunFam" id="3.40.50.12280:FF:000002">
    <property type="entry name" value="NADH-quinone oxidoreductase subunit B"/>
    <property type="match status" value="1"/>
</dbReference>
<dbReference type="PANTHER" id="PTHR11995:SF14">
    <property type="entry name" value="NADH DEHYDROGENASE [UBIQUINONE] IRON-SULFUR PROTEIN 7, MITOCHONDRIAL"/>
    <property type="match status" value="1"/>
</dbReference>
<dbReference type="HAMAP" id="MF_01356">
    <property type="entry name" value="NDH1_NuoB"/>
    <property type="match status" value="1"/>
</dbReference>
<comment type="subunit">
    <text evidence="7">NDH-1 is composed of 14 different subunits. Subunits NuoB, C, D, E, F, and G constitute the peripheral sector of the complex.</text>
</comment>
<keyword evidence="7" id="KW-0472">Membrane</keyword>
<proteinExistence type="inferred from homology"/>
<dbReference type="RefSeq" id="WP_129061484.1">
    <property type="nucleotide sequence ID" value="NZ_NXIE01000003.1"/>
</dbReference>
<dbReference type="OrthoDB" id="9786737at2"/>
<dbReference type="GO" id="GO:0048038">
    <property type="term" value="F:quinone binding"/>
    <property type="evidence" value="ECO:0007669"/>
    <property type="project" value="UniProtKB-KW"/>
</dbReference>
<feature type="binding site" evidence="7">
    <location>
        <position position="134"/>
    </location>
    <ligand>
        <name>[4Fe-4S] cluster</name>
        <dbReference type="ChEBI" id="CHEBI:49883"/>
    </ligand>
</feature>
<keyword evidence="7 8" id="KW-0479">Metal-binding</keyword>
<evidence type="ECO:0000313" key="10">
    <source>
        <dbReference type="EMBL" id="RXK12423.1"/>
    </source>
</evidence>
<dbReference type="GO" id="GO:0009060">
    <property type="term" value="P:aerobic respiration"/>
    <property type="evidence" value="ECO:0007669"/>
    <property type="project" value="TreeGrafter"/>
</dbReference>
<keyword evidence="5 7" id="KW-1278">Translocase</keyword>
<name>A0A4Q1ARY0_9BACT</name>
<dbReference type="NCBIfam" id="TIGR01957">
    <property type="entry name" value="nuoB_fam"/>
    <property type="match status" value="1"/>
</dbReference>
<evidence type="ECO:0000256" key="6">
    <source>
        <dbReference type="ARBA" id="ARBA00023027"/>
    </source>
</evidence>
<comment type="catalytic activity">
    <reaction evidence="7">
        <text>a quinone + NADH + 5 H(+)(in) = a quinol + NAD(+) + 4 H(+)(out)</text>
        <dbReference type="Rhea" id="RHEA:57888"/>
        <dbReference type="ChEBI" id="CHEBI:15378"/>
        <dbReference type="ChEBI" id="CHEBI:24646"/>
        <dbReference type="ChEBI" id="CHEBI:57540"/>
        <dbReference type="ChEBI" id="CHEBI:57945"/>
        <dbReference type="ChEBI" id="CHEBI:132124"/>
    </reaction>
</comment>
<keyword evidence="4 7" id="KW-0874">Quinone</keyword>
<evidence type="ECO:0000256" key="4">
    <source>
        <dbReference type="ARBA" id="ARBA00022719"/>
    </source>
</evidence>
<reference evidence="10 11" key="1">
    <citation type="submission" date="2017-09" db="EMBL/GenBank/DDBJ databases">
        <title>Genomics of the genus Arcobacter.</title>
        <authorList>
            <person name="Perez-Cataluna A."/>
            <person name="Figueras M.J."/>
            <person name="Salas-Masso N."/>
        </authorList>
    </citation>
    <scope>NUCLEOTIDE SEQUENCE [LARGE SCALE GENOMIC DNA]</scope>
    <source>
        <strain evidence="10 11">F156-34</strain>
    </source>
</reference>
<sequence>MGLGAEANLGDSIITTKLDEAVNWARSYSMWPMAFGTACCGIEFMSVAASKYDVSRFGAEVVRFSPRQADLLIVAGTISYKQAPVLKKIWDQMCEPKWVISMGACACSGGFYDNYTTLQGIDEIIPVHEYISGCPPRPEAVLDAIMNIQKKSYDESIIKERDQNFKGILDA</sequence>
<dbReference type="GO" id="GO:0015990">
    <property type="term" value="P:electron transport coupled proton transport"/>
    <property type="evidence" value="ECO:0007669"/>
    <property type="project" value="TreeGrafter"/>
</dbReference>
<dbReference type="GO" id="GO:0008137">
    <property type="term" value="F:NADH dehydrogenase (ubiquinone) activity"/>
    <property type="evidence" value="ECO:0007669"/>
    <property type="project" value="InterPro"/>
</dbReference>
<dbReference type="GO" id="GO:0045271">
    <property type="term" value="C:respiratory chain complex I"/>
    <property type="evidence" value="ECO:0007669"/>
    <property type="project" value="TreeGrafter"/>
</dbReference>
<dbReference type="NCBIfam" id="NF005012">
    <property type="entry name" value="PRK06411.1"/>
    <property type="match status" value="1"/>
</dbReference>
<dbReference type="InterPro" id="IPR006137">
    <property type="entry name" value="NADH_UbQ_OxRdtase-like_20kDa"/>
</dbReference>
<keyword evidence="7" id="KW-0830">Ubiquinone</keyword>
<keyword evidence="7 8" id="KW-0004">4Fe-4S</keyword>
<feature type="domain" description="NADH:ubiquinone oxidoreductase-like 20kDa subunit" evidence="9">
    <location>
        <begin position="39"/>
        <end position="147"/>
    </location>
</feature>
<dbReference type="GO" id="GO:0005886">
    <property type="term" value="C:plasma membrane"/>
    <property type="evidence" value="ECO:0007669"/>
    <property type="project" value="UniProtKB-SubCell"/>
</dbReference>
<evidence type="ECO:0000256" key="5">
    <source>
        <dbReference type="ARBA" id="ARBA00022967"/>
    </source>
</evidence>
<keyword evidence="7 8" id="KW-0408">Iron</keyword>
<comment type="function">
    <text evidence="7">NDH-1 shuttles electrons from NADH, via FMN and iron-sulfur (Fe-S) centers, to quinones in the respiratory chain. The immediate electron acceptor for the enzyme in this species is believed to be ubiquinone. Couples the redox reaction to proton translocation (for every two electrons transferred, four hydrogen ions are translocated across the cytoplasmic membrane), and thus conserves the redox energy in a proton gradient.</text>
</comment>
<dbReference type="EC" id="7.1.1.-" evidence="7"/>
<protein>
    <recommendedName>
        <fullName evidence="7">NADH-quinone oxidoreductase subunit B</fullName>
        <ecNumber evidence="7">7.1.1.-</ecNumber>
    </recommendedName>
    <alternativeName>
        <fullName evidence="7">NADH dehydrogenase I subunit B</fullName>
    </alternativeName>
    <alternativeName>
        <fullName evidence="7">NDH-1 subunit B</fullName>
    </alternativeName>
</protein>
<dbReference type="GO" id="GO:0051539">
    <property type="term" value="F:4 iron, 4 sulfur cluster binding"/>
    <property type="evidence" value="ECO:0007669"/>
    <property type="project" value="UniProtKB-KW"/>
</dbReference>
<evidence type="ECO:0000256" key="8">
    <source>
        <dbReference type="RuleBase" id="RU004464"/>
    </source>
</evidence>
<evidence type="ECO:0000259" key="9">
    <source>
        <dbReference type="Pfam" id="PF01058"/>
    </source>
</evidence>
<comment type="caution">
    <text evidence="10">The sequence shown here is derived from an EMBL/GenBank/DDBJ whole genome shotgun (WGS) entry which is preliminary data.</text>
</comment>
<keyword evidence="11" id="KW-1185">Reference proteome</keyword>
<accession>A0A4Q1ARY0</accession>
<dbReference type="PANTHER" id="PTHR11995">
    <property type="entry name" value="NADH DEHYDROGENASE"/>
    <property type="match status" value="1"/>
</dbReference>
<keyword evidence="2 7" id="KW-0813">Transport</keyword>
<feature type="binding site" evidence="7">
    <location>
        <position position="40"/>
    </location>
    <ligand>
        <name>[4Fe-4S] cluster</name>
        <dbReference type="ChEBI" id="CHEBI:49883"/>
    </ligand>
</feature>
<dbReference type="InterPro" id="IPR006138">
    <property type="entry name" value="NADH_UQ_OxRdtase_20Kd_su"/>
</dbReference>
<keyword evidence="7 8" id="KW-0411">Iron-sulfur</keyword>
<dbReference type="AlphaFoldDB" id="A0A4Q1ARY0"/>
<dbReference type="GO" id="GO:0050136">
    <property type="term" value="F:NADH dehydrogenase (quinone) (non-electrogenic) activity"/>
    <property type="evidence" value="ECO:0007669"/>
    <property type="project" value="UniProtKB-UniRule"/>
</dbReference>
<keyword evidence="7" id="KW-1003">Cell membrane</keyword>
<evidence type="ECO:0000256" key="7">
    <source>
        <dbReference type="HAMAP-Rule" id="MF_01356"/>
    </source>
</evidence>
<comment type="cofactor">
    <cofactor evidence="7">
        <name>[4Fe-4S] cluster</name>
        <dbReference type="ChEBI" id="CHEBI:49883"/>
    </cofactor>
    <text evidence="7">Binds 1 [4Fe-4S] cluster.</text>
</comment>
<evidence type="ECO:0000256" key="2">
    <source>
        <dbReference type="ARBA" id="ARBA00022448"/>
    </source>
</evidence>
<evidence type="ECO:0000256" key="3">
    <source>
        <dbReference type="ARBA" id="ARBA00022519"/>
    </source>
</evidence>
<feature type="binding site" evidence="7">
    <location>
        <position position="39"/>
    </location>
    <ligand>
        <name>[4Fe-4S] cluster</name>
        <dbReference type="ChEBI" id="CHEBI:49883"/>
    </ligand>
</feature>
<dbReference type="Proteomes" id="UP000289718">
    <property type="component" value="Unassembled WGS sequence"/>
</dbReference>
<dbReference type="SUPFAM" id="SSF56770">
    <property type="entry name" value="HydA/Nqo6-like"/>
    <property type="match status" value="1"/>
</dbReference>
<feature type="binding site" evidence="7">
    <location>
        <position position="105"/>
    </location>
    <ligand>
        <name>[4Fe-4S] cluster</name>
        <dbReference type="ChEBI" id="CHEBI:49883"/>
    </ligand>
</feature>